<dbReference type="EMBL" id="SJOL01004876">
    <property type="protein sequence ID" value="TGZ71108.1"/>
    <property type="molecule type" value="Genomic_DNA"/>
</dbReference>
<keyword evidence="3" id="KW-1185">Reference proteome</keyword>
<sequence>MKKAEGKKTVVFGGKELNSRTMVVFKIITPSDRTEDKTEVTRWVVKDEWCERIWDEFIKRLQRLFNTKSSRFFISWYDGTDYCTVREYADLSQAIEFFTEEGSQDKAIRLFVSPDKTEHRTIFGEKPTEEKEEEEDENETCGVESFEVAETQDTQETEEEQTPEQPTQAEEVEACLAETTLNEGEENDEVPTQTQMPAPALVPAPAYPPMPMYPYIYTMNATGQPILYPQWSTAPVVPSLTPVTVPTVTPVAEPEQSDQEISTFSAVSAPPQVPKPAPTPAPVPAPAQTPAATPEPKPKPKKDPTCPSKLPTCPGEHKPNSKRIYMQKALSTLRQMGFQQDEKTLKKLIKLHSGNLNAIIDALPRNC</sequence>
<evidence type="ECO:0000256" key="1">
    <source>
        <dbReference type="SAM" id="MobiDB-lite"/>
    </source>
</evidence>
<comment type="caution">
    <text evidence="2">The sequence shown here is derived from an EMBL/GenBank/DDBJ whole genome shotgun (WGS) entry which is preliminary data.</text>
</comment>
<feature type="region of interest" description="Disordered" evidence="1">
    <location>
        <begin position="119"/>
        <end position="169"/>
    </location>
</feature>
<feature type="compositionally biased region" description="Acidic residues" evidence="1">
    <location>
        <begin position="130"/>
        <end position="139"/>
    </location>
</feature>
<dbReference type="AlphaFoldDB" id="A0A4S2MA93"/>
<proteinExistence type="predicted"/>
<reference evidence="2 3" key="1">
    <citation type="journal article" date="2019" name="BMC Genomics">
        <title>New insights from Opisthorchis felineus genome: update on genomics of the epidemiologically important liver flukes.</title>
        <authorList>
            <person name="Ershov N.I."/>
            <person name="Mordvinov V.A."/>
            <person name="Prokhortchouk E.B."/>
            <person name="Pakharukova M.Y."/>
            <person name="Gunbin K.V."/>
            <person name="Ustyantsev K."/>
            <person name="Genaev M.A."/>
            <person name="Blinov A.G."/>
            <person name="Mazur A."/>
            <person name="Boulygina E."/>
            <person name="Tsygankova S."/>
            <person name="Khrameeva E."/>
            <person name="Chekanov N."/>
            <person name="Fan G."/>
            <person name="Xiao A."/>
            <person name="Zhang H."/>
            <person name="Xu X."/>
            <person name="Yang H."/>
            <person name="Solovyev V."/>
            <person name="Lee S.M."/>
            <person name="Liu X."/>
            <person name="Afonnikov D.A."/>
            <person name="Skryabin K.G."/>
        </authorList>
    </citation>
    <scope>NUCLEOTIDE SEQUENCE [LARGE SCALE GENOMIC DNA]</scope>
    <source>
        <strain evidence="2">AK-0245</strain>
        <tissue evidence="2">Whole organism</tissue>
    </source>
</reference>
<accession>A0A4S2MA93</accession>
<organism evidence="2 3">
    <name type="scientific">Opisthorchis felineus</name>
    <dbReference type="NCBI Taxonomy" id="147828"/>
    <lineage>
        <taxon>Eukaryota</taxon>
        <taxon>Metazoa</taxon>
        <taxon>Spiralia</taxon>
        <taxon>Lophotrochozoa</taxon>
        <taxon>Platyhelminthes</taxon>
        <taxon>Trematoda</taxon>
        <taxon>Digenea</taxon>
        <taxon>Opisthorchiida</taxon>
        <taxon>Opisthorchiata</taxon>
        <taxon>Opisthorchiidae</taxon>
        <taxon>Opisthorchis</taxon>
    </lineage>
</organism>
<feature type="compositionally biased region" description="Pro residues" evidence="1">
    <location>
        <begin position="271"/>
        <end position="287"/>
    </location>
</feature>
<dbReference type="Gene3D" id="1.10.8.10">
    <property type="entry name" value="DNA helicase RuvA subunit, C-terminal domain"/>
    <property type="match status" value="1"/>
</dbReference>
<gene>
    <name evidence="2" type="ORF">CRM22_002821</name>
</gene>
<feature type="compositionally biased region" description="Acidic residues" evidence="1">
    <location>
        <begin position="153"/>
        <end position="162"/>
    </location>
</feature>
<evidence type="ECO:0008006" key="4">
    <source>
        <dbReference type="Google" id="ProtNLM"/>
    </source>
</evidence>
<dbReference type="Proteomes" id="UP000308267">
    <property type="component" value="Unassembled WGS sequence"/>
</dbReference>
<feature type="region of interest" description="Disordered" evidence="1">
    <location>
        <begin position="252"/>
        <end position="322"/>
    </location>
</feature>
<dbReference type="OrthoDB" id="6279429at2759"/>
<feature type="compositionally biased region" description="Basic and acidic residues" evidence="1">
    <location>
        <begin position="119"/>
        <end position="129"/>
    </location>
</feature>
<evidence type="ECO:0000313" key="3">
    <source>
        <dbReference type="Proteomes" id="UP000308267"/>
    </source>
</evidence>
<name>A0A4S2MA93_OPIFE</name>
<protein>
    <recommendedName>
        <fullName evidence="4">UBA domain-containing protein</fullName>
    </recommendedName>
</protein>
<dbReference type="STRING" id="147828.A0A4S2MA93"/>
<evidence type="ECO:0000313" key="2">
    <source>
        <dbReference type="EMBL" id="TGZ71108.1"/>
    </source>
</evidence>